<evidence type="ECO:0000256" key="2">
    <source>
        <dbReference type="ARBA" id="ARBA00022777"/>
    </source>
</evidence>
<dbReference type="FunFam" id="1.25.40.340:FF:000002">
    <property type="entry name" value="Dihydroxyacetone kinase, L subunit"/>
    <property type="match status" value="1"/>
</dbReference>
<name>A0A832EXI1_DESAE</name>
<keyword evidence="1" id="KW-0808">Transferase</keyword>
<dbReference type="PANTHER" id="PTHR28629">
    <property type="entry name" value="TRIOKINASE/FMN CYCLASE"/>
    <property type="match status" value="1"/>
</dbReference>
<dbReference type="SUPFAM" id="SSF101473">
    <property type="entry name" value="DhaL-like"/>
    <property type="match status" value="1"/>
</dbReference>
<feature type="domain" description="DhaL" evidence="3">
    <location>
        <begin position="5"/>
        <end position="205"/>
    </location>
</feature>
<dbReference type="InterPro" id="IPR012737">
    <property type="entry name" value="DhaK_L_YcgS"/>
</dbReference>
<dbReference type="EMBL" id="DTPL01000009">
    <property type="protein sequence ID" value="HGA37212.1"/>
    <property type="molecule type" value="Genomic_DNA"/>
</dbReference>
<dbReference type="Gene3D" id="1.25.40.340">
    <property type="match status" value="1"/>
</dbReference>
<organism evidence="4">
    <name type="scientific">Desulfurella acetivorans</name>
    <dbReference type="NCBI Taxonomy" id="33002"/>
    <lineage>
        <taxon>Bacteria</taxon>
        <taxon>Pseudomonadati</taxon>
        <taxon>Campylobacterota</taxon>
        <taxon>Desulfurellia</taxon>
        <taxon>Desulfurellales</taxon>
        <taxon>Desulfurellaceae</taxon>
        <taxon>Desulfurella</taxon>
    </lineage>
</organism>
<dbReference type="NCBIfam" id="TIGR02365">
    <property type="entry name" value="dha_L_ycgS"/>
    <property type="match status" value="1"/>
</dbReference>
<evidence type="ECO:0000256" key="1">
    <source>
        <dbReference type="ARBA" id="ARBA00022679"/>
    </source>
</evidence>
<protein>
    <submittedName>
        <fullName evidence="4">Dihydroxyacetone kinase subunit L</fullName>
    </submittedName>
</protein>
<evidence type="ECO:0000259" key="3">
    <source>
        <dbReference type="PROSITE" id="PS51480"/>
    </source>
</evidence>
<sequence>MLDQKFFINFFKKFSEYIFDNKEYLTELDSAIGDADHGINMSKGCKVALEKIEASTFNSISDMLKAISMALMSSVGGASGPLYSTIFMKMSISFNNKDNPDFNDLVTALTNALNGIKALGKANLGDKTMIDVWEPVVKELNSIVSKNESIVNEKDRLIVIAKESMNQTIPLLAKKGRASYLGQRSIGHQDPGATSSYLFFKALLENLE</sequence>
<accession>A0A832EXI1</accession>
<dbReference type="Pfam" id="PF02734">
    <property type="entry name" value="Dak2"/>
    <property type="match status" value="1"/>
</dbReference>
<dbReference type="PANTHER" id="PTHR28629:SF4">
    <property type="entry name" value="TRIOKINASE_FMN CYCLASE"/>
    <property type="match status" value="1"/>
</dbReference>
<reference evidence="4" key="1">
    <citation type="journal article" date="2020" name="mSystems">
        <title>Genome- and Community-Level Interaction Insights into Carbon Utilization and Element Cycling Functions of Hydrothermarchaeota in Hydrothermal Sediment.</title>
        <authorList>
            <person name="Zhou Z."/>
            <person name="Liu Y."/>
            <person name="Xu W."/>
            <person name="Pan J."/>
            <person name="Luo Z.H."/>
            <person name="Li M."/>
        </authorList>
    </citation>
    <scope>NUCLEOTIDE SEQUENCE [LARGE SCALE GENOMIC DNA]</scope>
    <source>
        <strain evidence="4">SpSt-972</strain>
    </source>
</reference>
<evidence type="ECO:0000313" key="4">
    <source>
        <dbReference type="EMBL" id="HGA37212.1"/>
    </source>
</evidence>
<dbReference type="SMART" id="SM01120">
    <property type="entry name" value="Dak2"/>
    <property type="match status" value="1"/>
</dbReference>
<gene>
    <name evidence="4" type="primary">dhaL</name>
    <name evidence="4" type="ORF">ENX80_00120</name>
</gene>
<proteinExistence type="predicted"/>
<dbReference type="AlphaFoldDB" id="A0A832EXI1"/>
<dbReference type="GO" id="GO:0019563">
    <property type="term" value="P:glycerol catabolic process"/>
    <property type="evidence" value="ECO:0007669"/>
    <property type="project" value="TreeGrafter"/>
</dbReference>
<dbReference type="InterPro" id="IPR036117">
    <property type="entry name" value="DhaL_dom_sf"/>
</dbReference>
<comment type="caution">
    <text evidence="4">The sequence shown here is derived from an EMBL/GenBank/DDBJ whole genome shotgun (WGS) entry which is preliminary data.</text>
</comment>
<dbReference type="GO" id="GO:0005829">
    <property type="term" value="C:cytosol"/>
    <property type="evidence" value="ECO:0007669"/>
    <property type="project" value="TreeGrafter"/>
</dbReference>
<dbReference type="InterPro" id="IPR004007">
    <property type="entry name" value="DhaL_dom"/>
</dbReference>
<dbReference type="GO" id="GO:0004371">
    <property type="term" value="F:glycerone kinase activity"/>
    <property type="evidence" value="ECO:0007669"/>
    <property type="project" value="InterPro"/>
</dbReference>
<keyword evidence="2 4" id="KW-0418">Kinase</keyword>
<dbReference type="InterPro" id="IPR050861">
    <property type="entry name" value="Dihydroxyacetone_Kinase"/>
</dbReference>
<dbReference type="PROSITE" id="PS51480">
    <property type="entry name" value="DHAL"/>
    <property type="match status" value="1"/>
</dbReference>